<dbReference type="SMART" id="SM00256">
    <property type="entry name" value="FBOX"/>
    <property type="match status" value="1"/>
</dbReference>
<dbReference type="SUPFAM" id="SSF81383">
    <property type="entry name" value="F-box domain"/>
    <property type="match status" value="1"/>
</dbReference>
<feature type="domain" description="F-box" evidence="2">
    <location>
        <begin position="128"/>
        <end position="173"/>
    </location>
</feature>
<dbReference type="EMBL" id="BTSX01000005">
    <property type="protein sequence ID" value="GMS99972.1"/>
    <property type="molecule type" value="Genomic_DNA"/>
</dbReference>
<dbReference type="InterPro" id="IPR001810">
    <property type="entry name" value="F-box_dom"/>
</dbReference>
<dbReference type="Proteomes" id="UP001432027">
    <property type="component" value="Unassembled WGS sequence"/>
</dbReference>
<comment type="caution">
    <text evidence="3">The sequence shown here is derived from an EMBL/GenBank/DDBJ whole genome shotgun (WGS) entry which is preliminary data.</text>
</comment>
<keyword evidence="1" id="KW-1133">Transmembrane helix</keyword>
<accession>A0AAV5U036</accession>
<gene>
    <name evidence="3" type="ORF">PENTCL1PPCAC_22147</name>
</gene>
<evidence type="ECO:0000259" key="2">
    <source>
        <dbReference type="PROSITE" id="PS50181"/>
    </source>
</evidence>
<keyword evidence="4" id="KW-1185">Reference proteome</keyword>
<feature type="transmembrane region" description="Helical" evidence="1">
    <location>
        <begin position="101"/>
        <end position="119"/>
    </location>
</feature>
<evidence type="ECO:0000256" key="1">
    <source>
        <dbReference type="SAM" id="Phobius"/>
    </source>
</evidence>
<evidence type="ECO:0000313" key="4">
    <source>
        <dbReference type="Proteomes" id="UP001432027"/>
    </source>
</evidence>
<reference evidence="3" key="1">
    <citation type="submission" date="2023-10" db="EMBL/GenBank/DDBJ databases">
        <title>Genome assembly of Pristionchus species.</title>
        <authorList>
            <person name="Yoshida K."/>
            <person name="Sommer R.J."/>
        </authorList>
    </citation>
    <scope>NUCLEOTIDE SEQUENCE</scope>
    <source>
        <strain evidence="3">RS0144</strain>
    </source>
</reference>
<feature type="transmembrane region" description="Helical" evidence="1">
    <location>
        <begin position="57"/>
        <end position="80"/>
    </location>
</feature>
<keyword evidence="1" id="KW-0472">Membrane</keyword>
<dbReference type="AlphaFoldDB" id="A0AAV5U036"/>
<protein>
    <recommendedName>
        <fullName evidence="2">F-box domain-containing protein</fullName>
    </recommendedName>
</protein>
<evidence type="ECO:0000313" key="3">
    <source>
        <dbReference type="EMBL" id="GMS99972.1"/>
    </source>
</evidence>
<dbReference type="Pfam" id="PF00646">
    <property type="entry name" value="F-box"/>
    <property type="match status" value="1"/>
</dbReference>
<dbReference type="InterPro" id="IPR036047">
    <property type="entry name" value="F-box-like_dom_sf"/>
</dbReference>
<sequence length="173" mass="19754">ALLVLLHYALGLLFTLLFRYMLSDDHEKTSNADIIDGIIDERMTLSWESLVCAYTGFYIGFMMTQCCLYTFVGATLFFVYRCVRRKMIECAVMVSRRLRPVVAAIVCHLTLFALGAQPWLSSGIFIQPLALLAFPDEILLEIMERLSFTDRLRMRAVNHHLYDLESRTAATAA</sequence>
<name>A0AAV5U036_9BILA</name>
<organism evidence="3 4">
    <name type="scientific">Pristionchus entomophagus</name>
    <dbReference type="NCBI Taxonomy" id="358040"/>
    <lineage>
        <taxon>Eukaryota</taxon>
        <taxon>Metazoa</taxon>
        <taxon>Ecdysozoa</taxon>
        <taxon>Nematoda</taxon>
        <taxon>Chromadorea</taxon>
        <taxon>Rhabditida</taxon>
        <taxon>Rhabditina</taxon>
        <taxon>Diplogasteromorpha</taxon>
        <taxon>Diplogasteroidea</taxon>
        <taxon>Neodiplogasteridae</taxon>
        <taxon>Pristionchus</taxon>
    </lineage>
</organism>
<feature type="non-terminal residue" evidence="3">
    <location>
        <position position="1"/>
    </location>
</feature>
<dbReference type="PROSITE" id="PS50181">
    <property type="entry name" value="FBOX"/>
    <property type="match status" value="1"/>
</dbReference>
<proteinExistence type="predicted"/>
<keyword evidence="1" id="KW-0812">Transmembrane</keyword>
<feature type="non-terminal residue" evidence="3">
    <location>
        <position position="173"/>
    </location>
</feature>